<dbReference type="RefSeq" id="WP_021414849.1">
    <property type="nucleotide sequence ID" value="NZ_BIOX01000054.1"/>
</dbReference>
<gene>
    <name evidence="1" type="ORF">BN1096_840030</name>
</gene>
<reference evidence="1" key="1">
    <citation type="submission" date="2014-07" db="EMBL/GenBank/DDBJ databases">
        <authorList>
            <person name="Monot Marc"/>
        </authorList>
    </citation>
    <scope>NUCLEOTIDE SEQUENCE</scope>
</reference>
<proteinExistence type="predicted"/>
<dbReference type="EMBL" id="LK932540">
    <property type="protein sequence ID" value="CDS90435.1"/>
    <property type="molecule type" value="Genomic_DNA"/>
</dbReference>
<dbReference type="AlphaFoldDB" id="A0A069AHS8"/>
<evidence type="ECO:0000313" key="1">
    <source>
        <dbReference type="EMBL" id="CDS90435.1"/>
    </source>
</evidence>
<accession>A0A069AHS8</accession>
<dbReference type="PATRIC" id="fig|1496.854.peg.1808"/>
<dbReference type="InterPro" id="IPR006944">
    <property type="entry name" value="Phage/GTA_portal"/>
</dbReference>
<dbReference type="Pfam" id="PF04860">
    <property type="entry name" value="Phage_portal"/>
    <property type="match status" value="1"/>
</dbReference>
<organism evidence="1">
    <name type="scientific">Clostridioides difficile</name>
    <name type="common">Peptoclostridium difficile</name>
    <dbReference type="NCBI Taxonomy" id="1496"/>
    <lineage>
        <taxon>Bacteria</taxon>
        <taxon>Bacillati</taxon>
        <taxon>Bacillota</taxon>
        <taxon>Clostridia</taxon>
        <taxon>Peptostreptococcales</taxon>
        <taxon>Peptostreptococcaceae</taxon>
        <taxon>Clostridioides</taxon>
    </lineage>
</organism>
<protein>
    <recommendedName>
        <fullName evidence="2">Phage portal protein</fullName>
    </recommendedName>
</protein>
<sequence length="384" mass="44076">MNIFKSKKKNKEAPERIVMELISDLGNGFYSWHGNLYRSDIVRSIIRPKAKAVGKMAAKHIRSNETEFKTNPEPYIKFLLENPNPFMSGQILQEKMVTQLELNSNAFAVIIKDDDNIPTQIYPLNALNFEAIYEDRVLFLKFLLRNGKVVTYPYSNIIHLRKDFNENDLFGTPPTKVLKALMEVVNTTDQGVVKAIKNSNTIKWLLKFKTSLRPDDIKKEVKEFEKNYLQIDSEAGGAAATDSKYDAEQVKAESYVPNAAQMDKTTQRLYSFFNTNEKIIQSKYTEDEWNAYYESEIEPVGLQLSKEYTQKLFTRKERSFGNEIIFEASNLQYASMSTKLNLVQMVDRGSLAPNEWRKIMNLSPIEGGDKPVRRLDTAIVEGGD</sequence>
<name>A0A069AHS8_CLODI</name>
<evidence type="ECO:0008006" key="2">
    <source>
        <dbReference type="Google" id="ProtNLM"/>
    </source>
</evidence>